<keyword evidence="2" id="KW-1185">Reference proteome</keyword>
<accession>A0ABR2J6Q2</accession>
<gene>
    <name evidence="1" type="ORF">PGQ11_003980</name>
</gene>
<sequence length="310" mass="33985">MANNGTEAQVLAAVTGFLDSISGQETPLAETRKHVLPSAYAVDWRAHCGELIQTPPNEYVAEMERRLNRMRSDGLRSFVQTLTTAEGDLPSPRVWVDAGQGIAAVWAGFAMKSNGEEKYRGVGAFTLYHRSRQTEEGEGEKCGGEGWKIAAFVDARWDSEYFRPRPMTDAQATEDLLAAARVFTDLQNSGKEEPSGVALQDAVLPGCITHRLDESGLQSLLFQDLLLVDNSKAKVAGQQQQWQRKVDVLDGEGRVVAGVGLLWMHYTVAMLTSRAGDEQTKTQGTATLTFLQKDGKWLVSGVQEAEHLNS</sequence>
<evidence type="ECO:0000313" key="1">
    <source>
        <dbReference type="EMBL" id="KAK8873466.1"/>
    </source>
</evidence>
<evidence type="ECO:0008006" key="3">
    <source>
        <dbReference type="Google" id="ProtNLM"/>
    </source>
</evidence>
<comment type="caution">
    <text evidence="1">The sequence shown here is derived from an EMBL/GenBank/DDBJ whole genome shotgun (WGS) entry which is preliminary data.</text>
</comment>
<protein>
    <recommendedName>
        <fullName evidence="3">SnoaL-like domain-containing protein</fullName>
    </recommendedName>
</protein>
<reference evidence="1 2" key="1">
    <citation type="journal article" date="2024" name="IMA Fungus">
        <title>Apiospora arundinis, a panoply of carbohydrate-active enzymes and secondary metabolites.</title>
        <authorList>
            <person name="Sorensen T."/>
            <person name="Petersen C."/>
            <person name="Muurmann A.T."/>
            <person name="Christiansen J.V."/>
            <person name="Brundto M.L."/>
            <person name="Overgaard C.K."/>
            <person name="Boysen A.T."/>
            <person name="Wollenberg R.D."/>
            <person name="Larsen T.O."/>
            <person name="Sorensen J.L."/>
            <person name="Nielsen K.L."/>
            <person name="Sondergaard T.E."/>
        </authorList>
    </citation>
    <scope>NUCLEOTIDE SEQUENCE [LARGE SCALE GENOMIC DNA]</scope>
    <source>
        <strain evidence="1 2">AAU 773</strain>
    </source>
</reference>
<organism evidence="1 2">
    <name type="scientific">Apiospora arundinis</name>
    <dbReference type="NCBI Taxonomy" id="335852"/>
    <lineage>
        <taxon>Eukaryota</taxon>
        <taxon>Fungi</taxon>
        <taxon>Dikarya</taxon>
        <taxon>Ascomycota</taxon>
        <taxon>Pezizomycotina</taxon>
        <taxon>Sordariomycetes</taxon>
        <taxon>Xylariomycetidae</taxon>
        <taxon>Amphisphaeriales</taxon>
        <taxon>Apiosporaceae</taxon>
        <taxon>Apiospora</taxon>
    </lineage>
</organism>
<evidence type="ECO:0000313" key="2">
    <source>
        <dbReference type="Proteomes" id="UP001390339"/>
    </source>
</evidence>
<dbReference type="EMBL" id="JAPCWZ010000003">
    <property type="protein sequence ID" value="KAK8873466.1"/>
    <property type="molecule type" value="Genomic_DNA"/>
</dbReference>
<proteinExistence type="predicted"/>
<name>A0ABR2J6Q2_9PEZI</name>
<dbReference type="Proteomes" id="UP001390339">
    <property type="component" value="Unassembled WGS sequence"/>
</dbReference>